<dbReference type="EMBL" id="JAGKQQ010000001">
    <property type="protein sequence ID" value="MBP3959310.1"/>
    <property type="molecule type" value="Genomic_DNA"/>
</dbReference>
<accession>A0ABS5C0A2</accession>
<dbReference type="InterPro" id="IPR005702">
    <property type="entry name" value="Wzc-like_C"/>
</dbReference>
<evidence type="ECO:0000256" key="1">
    <source>
        <dbReference type="ARBA" id="ARBA00022741"/>
    </source>
</evidence>
<sequence length="760" mass="82999">MNGPSFATHPAPAAPTAPPRAPRPATRPGEKSDDGAAMRVLIYLRLHWLMIAFCGTLLGGAGAFVAWELLASKYESTGMLKVSSVQSTIAGPGNQQQAKTDFVTYTNTIKTLIKSDFVLNAALRDIKDLPTIKAQKEPLKYLDEELIVSWQDGSEVIRVVFKGHAPEDAKKIVDAVQKAFIEQVVEREVRDTRKFQAQVEDSYTRIKEKLRLTTKPGTIAKDGGNGVIPAGGPATPVAPPPPGAVPAPVPGAIPPFVLDRLGSTFFTGEYVKIREKIDQLPLAIHAAEREREVLRERLEFIKKAPVPKTIEDAIDAMQDVAVTKVRMVQSYRLWKERENTSANPKAPAILELKHAYEADEARHKEVRDEKLKTFEADRRVREAQPTAKELEKVIQRIQQLQEQLDHAKEALPRVVKQLMELPAPTEKSGGAFASRFEREPYLPENSDLETVDSVFRRLILQKELLKLAVESPPRVEILQAASAPTQKDTKKQVLGTAFASIMGFVLMALGVLGFEMMSKRVSSLADVKTSSPAPVVGVIPCAPGDATASQGGGRDPVKRAATNESIDKLRAYVSQTWLSRGATTIAVTSPIGDEGKAFTAFGLASSLAQAGYKTLLVDFDLREPALHAYAGVQNAAGVCELLRAETDMRAAVQFLPSGLHMLPAGKWSDEARKAATGEKLETLLAKLKEPYDCVVIHGHALLTVAESVEVARRCEVVLMCAKYRETVTPLLKRAADRVAMMEIPYSGIVYIGATDQESLC</sequence>
<feature type="coiled-coil region" evidence="3">
    <location>
        <begin position="349"/>
        <end position="417"/>
    </location>
</feature>
<keyword evidence="5" id="KW-1133">Transmembrane helix</keyword>
<keyword evidence="5" id="KW-0812">Transmembrane</keyword>
<evidence type="ECO:0000256" key="3">
    <source>
        <dbReference type="SAM" id="Coils"/>
    </source>
</evidence>
<evidence type="ECO:0000256" key="2">
    <source>
        <dbReference type="ARBA" id="ARBA00022840"/>
    </source>
</evidence>
<evidence type="ECO:0000313" key="7">
    <source>
        <dbReference type="EMBL" id="MBP3959310.1"/>
    </source>
</evidence>
<dbReference type="InterPro" id="IPR027417">
    <property type="entry name" value="P-loop_NTPase"/>
</dbReference>
<keyword evidence="3" id="KW-0175">Coiled coil</keyword>
<dbReference type="PANTHER" id="PTHR32309">
    <property type="entry name" value="TYROSINE-PROTEIN KINASE"/>
    <property type="match status" value="1"/>
</dbReference>
<feature type="domain" description="CobQ/CobB/MinD/ParA nucleotide binding" evidence="6">
    <location>
        <begin position="585"/>
        <end position="685"/>
    </location>
</feature>
<evidence type="ECO:0000256" key="5">
    <source>
        <dbReference type="SAM" id="Phobius"/>
    </source>
</evidence>
<keyword evidence="5" id="KW-0472">Membrane</keyword>
<comment type="caution">
    <text evidence="7">The sequence shown here is derived from an EMBL/GenBank/DDBJ whole genome shotgun (WGS) entry which is preliminary data.</text>
</comment>
<feature type="transmembrane region" description="Helical" evidence="5">
    <location>
        <begin position="48"/>
        <end position="67"/>
    </location>
</feature>
<dbReference type="Pfam" id="PF01656">
    <property type="entry name" value="CbiA"/>
    <property type="match status" value="1"/>
</dbReference>
<gene>
    <name evidence="7" type="ORF">J8F10_29040</name>
</gene>
<dbReference type="Proteomes" id="UP000676565">
    <property type="component" value="Unassembled WGS sequence"/>
</dbReference>
<dbReference type="PANTHER" id="PTHR32309:SF13">
    <property type="entry name" value="FERRIC ENTEROBACTIN TRANSPORT PROTEIN FEPE"/>
    <property type="match status" value="1"/>
</dbReference>
<feature type="region of interest" description="Disordered" evidence="4">
    <location>
        <begin position="1"/>
        <end position="33"/>
    </location>
</feature>
<proteinExistence type="predicted"/>
<dbReference type="InterPro" id="IPR002586">
    <property type="entry name" value="CobQ/CobB/MinD/ParA_Nub-bd_dom"/>
</dbReference>
<feature type="compositionally biased region" description="Pro residues" evidence="4">
    <location>
        <begin position="12"/>
        <end position="22"/>
    </location>
</feature>
<name>A0ABS5C0A2_9BACT</name>
<evidence type="ECO:0000259" key="6">
    <source>
        <dbReference type="Pfam" id="PF01656"/>
    </source>
</evidence>
<organism evidence="7 8">
    <name type="scientific">Gemmata palustris</name>
    <dbReference type="NCBI Taxonomy" id="2822762"/>
    <lineage>
        <taxon>Bacteria</taxon>
        <taxon>Pseudomonadati</taxon>
        <taxon>Planctomycetota</taxon>
        <taxon>Planctomycetia</taxon>
        <taxon>Gemmatales</taxon>
        <taxon>Gemmataceae</taxon>
        <taxon>Gemmata</taxon>
    </lineage>
</organism>
<evidence type="ECO:0000313" key="8">
    <source>
        <dbReference type="Proteomes" id="UP000676565"/>
    </source>
</evidence>
<keyword evidence="1" id="KW-0547">Nucleotide-binding</keyword>
<dbReference type="RefSeq" id="WP_210659938.1">
    <property type="nucleotide sequence ID" value="NZ_JAGKQQ010000001.1"/>
</dbReference>
<dbReference type="SUPFAM" id="SSF52540">
    <property type="entry name" value="P-loop containing nucleoside triphosphate hydrolases"/>
    <property type="match status" value="1"/>
</dbReference>
<dbReference type="Gene3D" id="3.40.50.300">
    <property type="entry name" value="P-loop containing nucleotide triphosphate hydrolases"/>
    <property type="match status" value="1"/>
</dbReference>
<keyword evidence="2" id="KW-0067">ATP-binding</keyword>
<keyword evidence="8" id="KW-1185">Reference proteome</keyword>
<reference evidence="7 8" key="1">
    <citation type="submission" date="2021-04" db="EMBL/GenBank/DDBJ databases">
        <authorList>
            <person name="Ivanova A."/>
        </authorList>
    </citation>
    <scope>NUCLEOTIDE SEQUENCE [LARGE SCALE GENOMIC DNA]</scope>
    <source>
        <strain evidence="7 8">G18</strain>
    </source>
</reference>
<feature type="transmembrane region" description="Helical" evidence="5">
    <location>
        <begin position="493"/>
        <end position="514"/>
    </location>
</feature>
<evidence type="ECO:0000256" key="4">
    <source>
        <dbReference type="SAM" id="MobiDB-lite"/>
    </source>
</evidence>
<protein>
    <recommendedName>
        <fullName evidence="6">CobQ/CobB/MinD/ParA nucleotide binding domain-containing protein</fullName>
    </recommendedName>
</protein>
<dbReference type="CDD" id="cd05387">
    <property type="entry name" value="BY-kinase"/>
    <property type="match status" value="1"/>
</dbReference>
<dbReference type="InterPro" id="IPR050445">
    <property type="entry name" value="Bact_polysacc_biosynth/exp"/>
</dbReference>